<gene>
    <name evidence="3" type="ORF">PZE19_19345</name>
</gene>
<dbReference type="InterPro" id="IPR002560">
    <property type="entry name" value="Transposase_DDE"/>
</dbReference>
<feature type="compositionally biased region" description="Low complexity" evidence="1">
    <location>
        <begin position="361"/>
        <end position="379"/>
    </location>
</feature>
<feature type="compositionally biased region" description="Gly residues" evidence="1">
    <location>
        <begin position="230"/>
        <end position="241"/>
    </location>
</feature>
<dbReference type="Pfam" id="PF14690">
    <property type="entry name" value="Zn_ribbon_ISL3"/>
    <property type="match status" value="1"/>
</dbReference>
<accession>A0ABT6FEJ1</accession>
<dbReference type="Gene3D" id="1.10.10.60">
    <property type="entry name" value="Homeodomain-like"/>
    <property type="match status" value="1"/>
</dbReference>
<dbReference type="Proteomes" id="UP001216907">
    <property type="component" value="Unassembled WGS sequence"/>
</dbReference>
<dbReference type="PROSITE" id="PS50531">
    <property type="entry name" value="HTH_IS21"/>
    <property type="match status" value="1"/>
</dbReference>
<evidence type="ECO:0000313" key="3">
    <source>
        <dbReference type="EMBL" id="MDG3005942.1"/>
    </source>
</evidence>
<reference evidence="3 4" key="1">
    <citation type="submission" date="2023-03" db="EMBL/GenBank/DDBJ databases">
        <title>Paludisphaera mucosa sp. nov. a novel planctomycete from northern fen.</title>
        <authorList>
            <person name="Ivanova A."/>
        </authorList>
    </citation>
    <scope>NUCLEOTIDE SEQUENCE [LARGE SCALE GENOMIC DNA]</scope>
    <source>
        <strain evidence="3 4">Pla2</strain>
    </source>
</reference>
<organism evidence="3 4">
    <name type="scientific">Paludisphaera mucosa</name>
    <dbReference type="NCBI Taxonomy" id="3030827"/>
    <lineage>
        <taxon>Bacteria</taxon>
        <taxon>Pseudomonadati</taxon>
        <taxon>Planctomycetota</taxon>
        <taxon>Planctomycetia</taxon>
        <taxon>Isosphaerales</taxon>
        <taxon>Isosphaeraceae</taxon>
        <taxon>Paludisphaera</taxon>
    </lineage>
</organism>
<evidence type="ECO:0000256" key="1">
    <source>
        <dbReference type="SAM" id="MobiDB-lite"/>
    </source>
</evidence>
<feature type="compositionally biased region" description="Basic and acidic residues" evidence="1">
    <location>
        <begin position="257"/>
        <end position="266"/>
    </location>
</feature>
<protein>
    <submittedName>
        <fullName evidence="3">ISL3 family transposase</fullName>
    </submittedName>
</protein>
<comment type="caution">
    <text evidence="3">The sequence shown here is derived from an EMBL/GenBank/DDBJ whole genome shotgun (WGS) entry which is preliminary data.</text>
</comment>
<dbReference type="RefSeq" id="WP_277864372.1">
    <property type="nucleotide sequence ID" value="NZ_JARRAG010000002.1"/>
</dbReference>
<evidence type="ECO:0000313" key="4">
    <source>
        <dbReference type="Proteomes" id="UP001216907"/>
    </source>
</evidence>
<name>A0ABT6FEJ1_9BACT</name>
<dbReference type="Pfam" id="PF01610">
    <property type="entry name" value="DDE_Tnp_ISL3"/>
    <property type="match status" value="2"/>
</dbReference>
<dbReference type="InterPro" id="IPR017894">
    <property type="entry name" value="HTH_IS21_transposase_type"/>
</dbReference>
<dbReference type="EMBL" id="JARRAG010000002">
    <property type="protein sequence ID" value="MDG3005942.1"/>
    <property type="molecule type" value="Genomic_DNA"/>
</dbReference>
<dbReference type="InterPro" id="IPR047951">
    <property type="entry name" value="Transpos_ISL3"/>
</dbReference>
<dbReference type="InterPro" id="IPR029261">
    <property type="entry name" value="Transposase_Znf"/>
</dbReference>
<keyword evidence="4" id="KW-1185">Reference proteome</keyword>
<feature type="domain" description="HTH IS21-type" evidence="2">
    <location>
        <begin position="261"/>
        <end position="323"/>
    </location>
</feature>
<proteinExistence type="predicted"/>
<dbReference type="PANTHER" id="PTHR33498:SF1">
    <property type="entry name" value="TRANSPOSASE FOR INSERTION SEQUENCE ELEMENT IS1557"/>
    <property type="match status" value="1"/>
</dbReference>
<evidence type="ECO:0000259" key="2">
    <source>
        <dbReference type="PROSITE" id="PS50531"/>
    </source>
</evidence>
<sequence length="508" mass="55805">MTPTSPTAACPTCGCSSPRVRSRYVRRLADLPCRGSEVRLLLTVRRFVCTVETCPRRIFAERLPGLAGSRARATESLRNAQEAIGDALGGEAGSRLAGRLAMSASPDTLLRRVRLRSREVPTTPRALGVDDFAFRKGARYGTILVDLETRRVIDLLPDREATTLSAWLRARPGIEVVARDRSNAYALAAGEAAPAAVQVADRWHLLKNIREALQRALQQRSRAIRELPGGATGSPEPGGGSDPPASRPEAGRSANQEARRSRFEEVRRLHREGASLRAITRAVGVHYRTVERYVRSEACPDWRPGRRGPSRLDRFAGHILRRLDEGCRNARQIRRELLAKGYRGAISTVREYVRRIEGERGAAPPAAAPATDAPRAETPSPRRLAALAVIRPSDRPEDGQRALDALREGDEALRESLELTEGFAAVIRGRRPDDLTGWLARAEGSSVPEMRSFARGLRGDEAAIRAGIELPWSNGPTEGHVNRLKAIKRSMYGRARFDLLRARVLAAG</sequence>
<dbReference type="PANTHER" id="PTHR33498">
    <property type="entry name" value="TRANSPOSASE FOR INSERTION SEQUENCE ELEMENT IS1557"/>
    <property type="match status" value="1"/>
</dbReference>
<dbReference type="NCBIfam" id="NF033550">
    <property type="entry name" value="transpos_ISL3"/>
    <property type="match status" value="1"/>
</dbReference>
<feature type="region of interest" description="Disordered" evidence="1">
    <location>
        <begin position="359"/>
        <end position="380"/>
    </location>
</feature>
<feature type="region of interest" description="Disordered" evidence="1">
    <location>
        <begin position="226"/>
        <end position="266"/>
    </location>
</feature>